<feature type="transmembrane region" description="Helical" evidence="1">
    <location>
        <begin position="69"/>
        <end position="90"/>
    </location>
</feature>
<reference evidence="2 3" key="1">
    <citation type="submission" date="2017-06" db="EMBL/GenBank/DDBJ databases">
        <title>Novel microbial phyla capable of carbon fixation and sulfur reduction in deep-sea sediments.</title>
        <authorList>
            <person name="Huang J."/>
            <person name="Baker B."/>
            <person name="Wang Y."/>
        </authorList>
    </citation>
    <scope>NUCLEOTIDE SEQUENCE [LARGE SCALE GENOMIC DNA]</scope>
    <source>
        <strain evidence="2">B3_TA06</strain>
    </source>
</reference>
<evidence type="ECO:0000313" key="3">
    <source>
        <dbReference type="Proteomes" id="UP000317778"/>
    </source>
</evidence>
<evidence type="ECO:0008006" key="4">
    <source>
        <dbReference type="Google" id="ProtNLM"/>
    </source>
</evidence>
<evidence type="ECO:0000313" key="2">
    <source>
        <dbReference type="EMBL" id="TKJ39902.1"/>
    </source>
</evidence>
<keyword evidence="1" id="KW-1133">Transmembrane helix</keyword>
<dbReference type="Proteomes" id="UP000317778">
    <property type="component" value="Unassembled WGS sequence"/>
</dbReference>
<dbReference type="EMBL" id="NJBO01000021">
    <property type="protein sequence ID" value="TKJ39902.1"/>
    <property type="molecule type" value="Genomic_DNA"/>
</dbReference>
<comment type="caution">
    <text evidence="2">The sequence shown here is derived from an EMBL/GenBank/DDBJ whole genome shotgun (WGS) entry which is preliminary data.</text>
</comment>
<name>A0A532UYB9_UNCT6</name>
<dbReference type="Pfam" id="PF04246">
    <property type="entry name" value="RseC_MucC"/>
    <property type="match status" value="1"/>
</dbReference>
<sequence length="144" mass="15499">MAEQEFGEIIAVEGPIVKVRMRPQSACAACGQKGVCFAAGKYRVLIARAQTGIHEGDVVSIDFPSGSSIISSLLIFVGSVSVPLTTWLIAELAKAPLWLRVASAAAALLVYWVFLISLNRRLKRSGWFLPRAEKTKGGSQEPAQ</sequence>
<evidence type="ECO:0000256" key="1">
    <source>
        <dbReference type="SAM" id="Phobius"/>
    </source>
</evidence>
<feature type="transmembrane region" description="Helical" evidence="1">
    <location>
        <begin position="97"/>
        <end position="118"/>
    </location>
</feature>
<accession>A0A532UYB9</accession>
<proteinExistence type="predicted"/>
<keyword evidence="1" id="KW-0812">Transmembrane</keyword>
<dbReference type="AlphaFoldDB" id="A0A532UYB9"/>
<keyword evidence="1" id="KW-0472">Membrane</keyword>
<gene>
    <name evidence="2" type="ORF">CEE36_09980</name>
</gene>
<organism evidence="2 3">
    <name type="scientific">candidate division TA06 bacterium B3_TA06</name>
    <dbReference type="NCBI Taxonomy" id="2012487"/>
    <lineage>
        <taxon>Bacteria</taxon>
        <taxon>Bacteria division TA06</taxon>
    </lineage>
</organism>
<protein>
    <recommendedName>
        <fullName evidence="4">Fis family transcriptional regulator</fullName>
    </recommendedName>
</protein>